<dbReference type="SMART" id="SM00267">
    <property type="entry name" value="GGDEF"/>
    <property type="match status" value="1"/>
</dbReference>
<dbReference type="Pfam" id="PF00990">
    <property type="entry name" value="GGDEF"/>
    <property type="match status" value="1"/>
</dbReference>
<feature type="domain" description="GGDEF" evidence="1">
    <location>
        <begin position="35"/>
        <end position="147"/>
    </location>
</feature>
<sequence>MEYLAYHDPLTDLPNRRLFRKRLKEAVLNAKREGTQLAVLFLDCDKFKTINDTLGHDAGDDVLQFFAYTLQESVVGVGTVARLAGDEFAVLLEGVSSQEDALIVADRIVKAVRSPWEWHGHTTQVTTSIGIFFLPDSQGYKNTISIS</sequence>
<organism evidence="2 3">
    <name type="scientific">Alicyclobacillus dauci</name>
    <dbReference type="NCBI Taxonomy" id="1475485"/>
    <lineage>
        <taxon>Bacteria</taxon>
        <taxon>Bacillati</taxon>
        <taxon>Bacillota</taxon>
        <taxon>Bacilli</taxon>
        <taxon>Bacillales</taxon>
        <taxon>Alicyclobacillaceae</taxon>
        <taxon>Alicyclobacillus</taxon>
    </lineage>
</organism>
<dbReference type="PROSITE" id="PS50887">
    <property type="entry name" value="GGDEF"/>
    <property type="match status" value="1"/>
</dbReference>
<dbReference type="InterPro" id="IPR000160">
    <property type="entry name" value="GGDEF_dom"/>
</dbReference>
<dbReference type="CDD" id="cd01949">
    <property type="entry name" value="GGDEF"/>
    <property type="match status" value="1"/>
</dbReference>
<keyword evidence="3" id="KW-1185">Reference proteome</keyword>
<dbReference type="EMBL" id="CP104064">
    <property type="protein sequence ID" value="WAH38323.1"/>
    <property type="molecule type" value="Genomic_DNA"/>
</dbReference>
<dbReference type="RefSeq" id="WP_268045890.1">
    <property type="nucleotide sequence ID" value="NZ_CP104064.1"/>
</dbReference>
<evidence type="ECO:0000313" key="2">
    <source>
        <dbReference type="EMBL" id="WAH38323.1"/>
    </source>
</evidence>
<dbReference type="NCBIfam" id="TIGR00254">
    <property type="entry name" value="GGDEF"/>
    <property type="match status" value="1"/>
</dbReference>
<dbReference type="InterPro" id="IPR052163">
    <property type="entry name" value="DGC-Regulatory_Protein"/>
</dbReference>
<dbReference type="SUPFAM" id="SSF55073">
    <property type="entry name" value="Nucleotide cyclase"/>
    <property type="match status" value="1"/>
</dbReference>
<dbReference type="PANTHER" id="PTHR46663">
    <property type="entry name" value="DIGUANYLATE CYCLASE DGCT-RELATED"/>
    <property type="match status" value="1"/>
</dbReference>
<dbReference type="Gene3D" id="3.30.70.270">
    <property type="match status" value="1"/>
</dbReference>
<dbReference type="InterPro" id="IPR029787">
    <property type="entry name" value="Nucleotide_cyclase"/>
</dbReference>
<dbReference type="Proteomes" id="UP001164803">
    <property type="component" value="Chromosome"/>
</dbReference>
<reference evidence="2" key="1">
    <citation type="submission" date="2022-08" db="EMBL/GenBank/DDBJ databases">
        <title>Alicyclobacillus dauci DSM2870, complete genome.</title>
        <authorList>
            <person name="Wang Q."/>
            <person name="Cai R."/>
            <person name="Wang Z."/>
        </authorList>
    </citation>
    <scope>NUCLEOTIDE SEQUENCE</scope>
    <source>
        <strain evidence="2">DSM 28700</strain>
    </source>
</reference>
<evidence type="ECO:0000313" key="3">
    <source>
        <dbReference type="Proteomes" id="UP001164803"/>
    </source>
</evidence>
<gene>
    <name evidence="2" type="ORF">NZD86_07540</name>
</gene>
<dbReference type="InterPro" id="IPR043128">
    <property type="entry name" value="Rev_trsase/Diguanyl_cyclase"/>
</dbReference>
<dbReference type="PANTHER" id="PTHR46663:SF3">
    <property type="entry name" value="SLL0267 PROTEIN"/>
    <property type="match status" value="1"/>
</dbReference>
<accession>A0ABY6Z6L7</accession>
<evidence type="ECO:0000259" key="1">
    <source>
        <dbReference type="PROSITE" id="PS50887"/>
    </source>
</evidence>
<protein>
    <submittedName>
        <fullName evidence="2">GGDEF domain-containing protein</fullName>
    </submittedName>
</protein>
<name>A0ABY6Z6L7_9BACL</name>
<proteinExistence type="predicted"/>